<evidence type="ECO:0000256" key="2">
    <source>
        <dbReference type="ARBA" id="ARBA00023125"/>
    </source>
</evidence>
<keyword evidence="1" id="KW-0805">Transcription regulation</keyword>
<keyword evidence="3" id="KW-0804">Transcription</keyword>
<dbReference type="SUPFAM" id="SSF46785">
    <property type="entry name" value="Winged helix' DNA-binding domain"/>
    <property type="match status" value="1"/>
</dbReference>
<evidence type="ECO:0000313" key="5">
    <source>
        <dbReference type="EMBL" id="NED94332.1"/>
    </source>
</evidence>
<dbReference type="Gene3D" id="3.30.1050.10">
    <property type="entry name" value="SCP2 sterol-binding domain"/>
    <property type="match status" value="1"/>
</dbReference>
<organism evidence="5 6">
    <name type="scientific">Phytoactinopolyspora alkaliphila</name>
    <dbReference type="NCBI Taxonomy" id="1783498"/>
    <lineage>
        <taxon>Bacteria</taxon>
        <taxon>Bacillati</taxon>
        <taxon>Actinomycetota</taxon>
        <taxon>Actinomycetes</taxon>
        <taxon>Jiangellales</taxon>
        <taxon>Jiangellaceae</taxon>
        <taxon>Phytoactinopolyspora</taxon>
    </lineage>
</organism>
<evidence type="ECO:0000313" key="6">
    <source>
        <dbReference type="Proteomes" id="UP000469185"/>
    </source>
</evidence>
<dbReference type="PROSITE" id="PS51118">
    <property type="entry name" value="HTH_HXLR"/>
    <property type="match status" value="1"/>
</dbReference>
<dbReference type="InterPro" id="IPR036388">
    <property type="entry name" value="WH-like_DNA-bd_sf"/>
</dbReference>
<dbReference type="InterPro" id="IPR036527">
    <property type="entry name" value="SCP2_sterol-bd_dom_sf"/>
</dbReference>
<dbReference type="InterPro" id="IPR036390">
    <property type="entry name" value="WH_DNA-bd_sf"/>
</dbReference>
<dbReference type="PANTHER" id="PTHR33204:SF18">
    <property type="entry name" value="TRANSCRIPTIONAL REGULATORY PROTEIN"/>
    <property type="match status" value="1"/>
</dbReference>
<feature type="domain" description="HTH hxlR-type" evidence="4">
    <location>
        <begin position="11"/>
        <end position="109"/>
    </location>
</feature>
<keyword evidence="2" id="KW-0238">DNA-binding</keyword>
<keyword evidence="6" id="KW-1185">Reference proteome</keyword>
<proteinExistence type="predicted"/>
<dbReference type="RefSeq" id="WP_163816079.1">
    <property type="nucleotide sequence ID" value="NZ_JAAGOB010000002.1"/>
</dbReference>
<name>A0A6N9YHA2_9ACTN</name>
<sequence>MTTSRTYGEACPIAHAMDIVGDRWALLVVRELRLGPRRFSDLQASLPKAGPNMLTQRLRDLERSGVVAKRSLPPPAGSTIYELTPWGSEIEPVFRALARWGVRAPVPPDGTRLSPDSVMLGLRTFFTERHDPAWSATYHISLGRESYRLTVTEGRLTELTRGRVDAPADGAPAATVTCQDHMTMHALIEGREDLPELTDRGELTVAGDLAAVRRLVAAVSKPRRTS</sequence>
<evidence type="ECO:0000256" key="1">
    <source>
        <dbReference type="ARBA" id="ARBA00023015"/>
    </source>
</evidence>
<dbReference type="Pfam" id="PF01638">
    <property type="entry name" value="HxlR"/>
    <property type="match status" value="1"/>
</dbReference>
<comment type="caution">
    <text evidence="5">The sequence shown here is derived from an EMBL/GenBank/DDBJ whole genome shotgun (WGS) entry which is preliminary data.</text>
</comment>
<dbReference type="Proteomes" id="UP000469185">
    <property type="component" value="Unassembled WGS sequence"/>
</dbReference>
<evidence type="ECO:0000256" key="3">
    <source>
        <dbReference type="ARBA" id="ARBA00023163"/>
    </source>
</evidence>
<dbReference type="Gene3D" id="1.10.10.10">
    <property type="entry name" value="Winged helix-like DNA-binding domain superfamily/Winged helix DNA-binding domain"/>
    <property type="match status" value="1"/>
</dbReference>
<dbReference type="PANTHER" id="PTHR33204">
    <property type="entry name" value="TRANSCRIPTIONAL REGULATOR, MARR FAMILY"/>
    <property type="match status" value="1"/>
</dbReference>
<protein>
    <submittedName>
        <fullName evidence="5">Helix-turn-helix transcriptional regulator</fullName>
    </submittedName>
</protein>
<evidence type="ECO:0000259" key="4">
    <source>
        <dbReference type="PROSITE" id="PS51118"/>
    </source>
</evidence>
<dbReference type="EMBL" id="JAAGOB010000002">
    <property type="protein sequence ID" value="NED94332.1"/>
    <property type="molecule type" value="Genomic_DNA"/>
</dbReference>
<dbReference type="InterPro" id="IPR002577">
    <property type="entry name" value="HTH_HxlR"/>
</dbReference>
<dbReference type="AlphaFoldDB" id="A0A6N9YHA2"/>
<accession>A0A6N9YHA2</accession>
<dbReference type="GO" id="GO:0003677">
    <property type="term" value="F:DNA binding"/>
    <property type="evidence" value="ECO:0007669"/>
    <property type="project" value="UniProtKB-KW"/>
</dbReference>
<gene>
    <name evidence="5" type="ORF">G1H11_03300</name>
</gene>
<reference evidence="5 6" key="1">
    <citation type="submission" date="2020-02" db="EMBL/GenBank/DDBJ databases">
        <authorList>
            <person name="Li X.-J."/>
            <person name="Feng X.-M."/>
        </authorList>
    </citation>
    <scope>NUCLEOTIDE SEQUENCE [LARGE SCALE GENOMIC DNA]</scope>
    <source>
        <strain evidence="5 6">CGMCC 4.7225</strain>
    </source>
</reference>